<dbReference type="InterPro" id="IPR010919">
    <property type="entry name" value="SAND-like_dom_sf"/>
</dbReference>
<dbReference type="PANTHER" id="PTHR10005:SF25">
    <property type="entry name" value="SNO ONCOGENE, ISOFORM B"/>
    <property type="match status" value="1"/>
</dbReference>
<keyword evidence="2" id="KW-0175">Coiled coil</keyword>
<reference evidence="5" key="1">
    <citation type="submission" date="2020-04" db="EMBL/GenBank/DDBJ databases">
        <authorList>
            <person name="Neveu A P."/>
        </authorList>
    </citation>
    <scope>NUCLEOTIDE SEQUENCE</scope>
    <source>
        <tissue evidence="5">Whole embryo</tissue>
    </source>
</reference>
<dbReference type="GO" id="GO:0005667">
    <property type="term" value="C:transcription regulator complex"/>
    <property type="evidence" value="ECO:0007669"/>
    <property type="project" value="TreeGrafter"/>
</dbReference>
<dbReference type="PANTHER" id="PTHR10005">
    <property type="entry name" value="SKI ONCOGENE-RELATED"/>
    <property type="match status" value="1"/>
</dbReference>
<comment type="similarity">
    <text evidence="1">Belongs to the SKI family.</text>
</comment>
<evidence type="ECO:0000256" key="1">
    <source>
        <dbReference type="ARBA" id="ARBA00009513"/>
    </source>
</evidence>
<organism evidence="5">
    <name type="scientific">Phallusia mammillata</name>
    <dbReference type="NCBI Taxonomy" id="59560"/>
    <lineage>
        <taxon>Eukaryota</taxon>
        <taxon>Metazoa</taxon>
        <taxon>Chordata</taxon>
        <taxon>Tunicata</taxon>
        <taxon>Ascidiacea</taxon>
        <taxon>Phlebobranchia</taxon>
        <taxon>Ascidiidae</taxon>
        <taxon>Phallusia</taxon>
    </lineage>
</organism>
<dbReference type="GO" id="GO:0030514">
    <property type="term" value="P:negative regulation of BMP signaling pathway"/>
    <property type="evidence" value="ECO:0007669"/>
    <property type="project" value="TreeGrafter"/>
</dbReference>
<evidence type="ECO:0000256" key="2">
    <source>
        <dbReference type="SAM" id="Coils"/>
    </source>
</evidence>
<dbReference type="GO" id="GO:0005634">
    <property type="term" value="C:nucleus"/>
    <property type="evidence" value="ECO:0007669"/>
    <property type="project" value="TreeGrafter"/>
</dbReference>
<accession>A0A6F9DRL0</accession>
<feature type="compositionally biased region" description="Basic and acidic residues" evidence="3">
    <location>
        <begin position="428"/>
        <end position="451"/>
    </location>
</feature>
<dbReference type="SMART" id="SM01046">
    <property type="entry name" value="c-SKI_SMAD_bind"/>
    <property type="match status" value="1"/>
</dbReference>
<feature type="region of interest" description="Disordered" evidence="3">
    <location>
        <begin position="279"/>
        <end position="318"/>
    </location>
</feature>
<dbReference type="GO" id="GO:0046332">
    <property type="term" value="F:SMAD binding"/>
    <property type="evidence" value="ECO:0007669"/>
    <property type="project" value="InterPro"/>
</dbReference>
<dbReference type="InterPro" id="IPR003380">
    <property type="entry name" value="SKI/SNO/DAC"/>
</dbReference>
<proteinExistence type="evidence at transcript level"/>
<feature type="coiled-coil region" evidence="2">
    <location>
        <begin position="676"/>
        <end position="767"/>
    </location>
</feature>
<feature type="compositionally biased region" description="Basic and acidic residues" evidence="3">
    <location>
        <begin position="479"/>
        <end position="515"/>
    </location>
</feature>
<evidence type="ECO:0000259" key="4">
    <source>
        <dbReference type="SMART" id="SM01046"/>
    </source>
</evidence>
<protein>
    <submittedName>
        <fullName evidence="5">Ski oncogene</fullName>
    </submittedName>
</protein>
<name>A0A6F9DRL0_9ASCI</name>
<dbReference type="CDD" id="cd21079">
    <property type="entry name" value="DHD_Ski_Sno"/>
    <property type="match status" value="1"/>
</dbReference>
<dbReference type="FunFam" id="3.10.260.20:FF:000002">
    <property type="entry name" value="SKI-like oncogene a"/>
    <property type="match status" value="1"/>
</dbReference>
<feature type="domain" description="c-SKI SMAD4-binding" evidence="4">
    <location>
        <begin position="180"/>
        <end position="274"/>
    </location>
</feature>
<dbReference type="Pfam" id="PF08782">
    <property type="entry name" value="c-SKI_SMAD_bind"/>
    <property type="match status" value="1"/>
</dbReference>
<evidence type="ECO:0000256" key="3">
    <source>
        <dbReference type="SAM" id="MobiDB-lite"/>
    </source>
</evidence>
<dbReference type="Pfam" id="PF02437">
    <property type="entry name" value="Ski_Sno_DHD"/>
    <property type="match status" value="1"/>
</dbReference>
<dbReference type="GO" id="GO:0000978">
    <property type="term" value="F:RNA polymerase II cis-regulatory region sequence-specific DNA binding"/>
    <property type="evidence" value="ECO:0007669"/>
    <property type="project" value="TreeGrafter"/>
</dbReference>
<dbReference type="Gene3D" id="3.10.260.20">
    <property type="entry name" value="Ski"/>
    <property type="match status" value="1"/>
</dbReference>
<dbReference type="InterPro" id="IPR014890">
    <property type="entry name" value="c-SKI_SMAD4-bd_dom"/>
</dbReference>
<dbReference type="EMBL" id="LR790225">
    <property type="protein sequence ID" value="CAB3266087.1"/>
    <property type="molecule type" value="mRNA"/>
</dbReference>
<dbReference type="SUPFAM" id="SSF63763">
    <property type="entry name" value="SAND domain-like"/>
    <property type="match status" value="1"/>
</dbReference>
<dbReference type="GO" id="GO:0005737">
    <property type="term" value="C:cytoplasm"/>
    <property type="evidence" value="ECO:0007669"/>
    <property type="project" value="TreeGrafter"/>
</dbReference>
<gene>
    <name evidence="5" type="primary">Ski</name>
</gene>
<evidence type="ECO:0000313" key="5">
    <source>
        <dbReference type="EMBL" id="CAB3266087.1"/>
    </source>
</evidence>
<dbReference type="InterPro" id="IPR023216">
    <property type="entry name" value="Tscrpt_reg_SKI_SnoN"/>
</dbReference>
<dbReference type="AlphaFoldDB" id="A0A6F9DRL0"/>
<feature type="compositionally biased region" description="Basic and acidic residues" evidence="3">
    <location>
        <begin position="305"/>
        <end position="314"/>
    </location>
</feature>
<feature type="region of interest" description="Disordered" evidence="3">
    <location>
        <begin position="425"/>
        <end position="529"/>
    </location>
</feature>
<dbReference type="SUPFAM" id="SSF46955">
    <property type="entry name" value="Putative DNA-binding domain"/>
    <property type="match status" value="1"/>
</dbReference>
<sequence length="891" mass="99120">MENLRRQSYSESLKKTLNCYQLSSADSLSGPSGYSAIAAQLWFKDNKQAPPNPPPPLIQIPLLMPNDTSSQRAETVLAGERIACFIVGGEKRLCLPQILTTVLREFSIAEINRTCAELHIYCSRCSPDQLEILKVLGILPFNTTQCGLITKTDAERLVSTLGVDYPLNSKYHLHNNEGKGLQVYHECFGRGDGIFYPDLYTVPDAPCIVCMDCKMSFSPSKFVSHSHRGLEKHTCHWGFDPENWRSYLLLPKDINKNFIKEHDKLLCALKAKFDFSAISSQRSNPGSPPSKRRHDSEQDPPQSKKIKEENREDAVYLPTSPRMPPMCYGLPLGLRPSAFKPWLSGLPVNVAQLPELRAAHDEAVMKVLAPMMHDRRLLPGYLQFGPPTVLPTSESIASWTAPPHAPKAAPNITLAPAEYQKRTASLVVDKDSKSDRHSRSSESLARSEHRRSSSSIASQQETCEERLRAPTAKVNSEGPVKEFENGTDGHRSQSGPRKLDRRESPPQSDRSHKGIEASPSRASVDSPPDVAMSKAVAAASAMLELSSAAKENRKVSTESGISPLPIKSPPSLVPVETLKRPQAPKHEEMEYPQVVPLNPNLEHFKWSFRSSSYIISAAGTQELKVFHTLLESACPVASARQQISHELVKMKACFEERLDIQARVKRDLETELEHVKVSKKQRLQEAANVRKEIKQEMEKMRKEHSARIEEMKSKISELEAQVSAHTLSEQQKTDENHVTNGSNEQTIAQLRKELEDKEIAASQVRLDLFDERDKRMQAEMRLDEIMDGSRGRIPFLMDGALSTMIRTSRKSSEEASGKHRTSSLFVSGRKNIETLVSSAANQNQTPSSTSTSSTPGASTSSDDVIDITDVQSDVTRHSSAKDSGLRDVSVM</sequence>
<feature type="compositionally biased region" description="Polar residues" evidence="3">
    <location>
        <begin position="834"/>
        <end position="844"/>
    </location>
</feature>
<feature type="compositionally biased region" description="Basic and acidic residues" evidence="3">
    <location>
        <begin position="874"/>
        <end position="885"/>
    </location>
</feature>
<dbReference type="GO" id="GO:0000981">
    <property type="term" value="F:DNA-binding transcription factor activity, RNA polymerase II-specific"/>
    <property type="evidence" value="ECO:0007669"/>
    <property type="project" value="TreeGrafter"/>
</dbReference>
<feature type="region of interest" description="Disordered" evidence="3">
    <location>
        <begin position="807"/>
        <end position="891"/>
    </location>
</feature>
<dbReference type="InterPro" id="IPR009061">
    <property type="entry name" value="DNA-bd_dom_put_sf"/>
</dbReference>
<dbReference type="InterPro" id="IPR037000">
    <property type="entry name" value="Ski_DNA-bd_sf"/>
</dbReference>
<dbReference type="Gene3D" id="3.10.390.10">
    <property type="entry name" value="SAND domain-like"/>
    <property type="match status" value="1"/>
</dbReference>
<feature type="compositionally biased region" description="Low complexity" evidence="3">
    <location>
        <begin position="845"/>
        <end position="873"/>
    </location>
</feature>